<reference evidence="1 2" key="1">
    <citation type="submission" date="2019-11" db="EMBL/GenBank/DDBJ databases">
        <title>Pseudooceanicola pacifica sp. nov., isolated from deep-sea sediment of the Pacific Ocean.</title>
        <authorList>
            <person name="Lyu L."/>
        </authorList>
    </citation>
    <scope>NUCLEOTIDE SEQUENCE [LARGE SCALE GENOMIC DNA]</scope>
    <source>
        <strain evidence="1 2">216_PA32_1</strain>
    </source>
</reference>
<evidence type="ECO:0000313" key="1">
    <source>
        <dbReference type="EMBL" id="MWB77451.1"/>
    </source>
</evidence>
<comment type="caution">
    <text evidence="1">The sequence shown here is derived from an EMBL/GenBank/DDBJ whole genome shotgun (WGS) entry which is preliminary data.</text>
</comment>
<dbReference type="EMBL" id="WNXQ01000002">
    <property type="protein sequence ID" value="MWB77451.1"/>
    <property type="molecule type" value="Genomic_DNA"/>
</dbReference>
<dbReference type="RefSeq" id="WP_160381704.1">
    <property type="nucleotide sequence ID" value="NZ_WNXQ01000002.1"/>
</dbReference>
<proteinExistence type="predicted"/>
<keyword evidence="2" id="KW-1185">Reference proteome</keyword>
<gene>
    <name evidence="1" type="ORF">GLS40_05385</name>
</gene>
<accession>A0A844W3Q5</accession>
<dbReference type="Proteomes" id="UP000443843">
    <property type="component" value="Unassembled WGS sequence"/>
</dbReference>
<sequence>MTQATFSRVLPAFALLALLGACGSETIYYRPGVEVTRAQGDEVACGRSALADAPVRMEREVIPGDYVPPHKHCDAAGNCLVEPGFWQPDRFVTRDVNKDLRRQIARQCMAEKGYQRITLPACSNGVKAAVPPAITTVMPRLTSQACVIQRPNDYYQIVPG</sequence>
<organism evidence="1 2">
    <name type="scientific">Pseudooceanicola pacificus</name>
    <dbReference type="NCBI Taxonomy" id="2676438"/>
    <lineage>
        <taxon>Bacteria</taxon>
        <taxon>Pseudomonadati</taxon>
        <taxon>Pseudomonadota</taxon>
        <taxon>Alphaproteobacteria</taxon>
        <taxon>Rhodobacterales</taxon>
        <taxon>Paracoccaceae</taxon>
        <taxon>Pseudooceanicola</taxon>
    </lineage>
</organism>
<protein>
    <submittedName>
        <fullName evidence="1">Uncharacterized protein</fullName>
    </submittedName>
</protein>
<evidence type="ECO:0000313" key="2">
    <source>
        <dbReference type="Proteomes" id="UP000443843"/>
    </source>
</evidence>
<dbReference type="AlphaFoldDB" id="A0A844W3Q5"/>
<name>A0A844W3Q5_9RHOB</name>